<evidence type="ECO:0000256" key="3">
    <source>
        <dbReference type="ARBA" id="ARBA00022801"/>
    </source>
</evidence>
<dbReference type="EC" id="3.1.-.-" evidence="5"/>
<dbReference type="InterPro" id="IPR007346">
    <property type="entry name" value="Endonuclease-I"/>
</dbReference>
<evidence type="ECO:0000313" key="5">
    <source>
        <dbReference type="EMBL" id="QDU37561.1"/>
    </source>
</evidence>
<dbReference type="Pfam" id="PF04231">
    <property type="entry name" value="Endonuclease_1"/>
    <property type="match status" value="1"/>
</dbReference>
<dbReference type="InterPro" id="IPR043504">
    <property type="entry name" value="Peptidase_S1_PA_chymotrypsin"/>
</dbReference>
<feature type="region of interest" description="Disordered" evidence="4">
    <location>
        <begin position="402"/>
        <end position="428"/>
    </location>
</feature>
<dbReference type="Pfam" id="PF13365">
    <property type="entry name" value="Trypsin_2"/>
    <property type="match status" value="1"/>
</dbReference>
<reference evidence="5 6" key="1">
    <citation type="submission" date="2019-02" db="EMBL/GenBank/DDBJ databases">
        <title>Deep-cultivation of Planctomycetes and their phenomic and genomic characterization uncovers novel biology.</title>
        <authorList>
            <person name="Wiegand S."/>
            <person name="Jogler M."/>
            <person name="Boedeker C."/>
            <person name="Pinto D."/>
            <person name="Vollmers J."/>
            <person name="Rivas-Marin E."/>
            <person name="Kohn T."/>
            <person name="Peeters S.H."/>
            <person name="Heuer A."/>
            <person name="Rast P."/>
            <person name="Oberbeckmann S."/>
            <person name="Bunk B."/>
            <person name="Jeske O."/>
            <person name="Meyerdierks A."/>
            <person name="Storesund J.E."/>
            <person name="Kallscheuer N."/>
            <person name="Luecker S."/>
            <person name="Lage O.M."/>
            <person name="Pohl T."/>
            <person name="Merkel B.J."/>
            <person name="Hornburger P."/>
            <person name="Mueller R.-W."/>
            <person name="Bruemmer F."/>
            <person name="Labrenz M."/>
            <person name="Spormann A.M."/>
            <person name="Op den Camp H."/>
            <person name="Overmann J."/>
            <person name="Amann R."/>
            <person name="Jetten M.S.M."/>
            <person name="Mascher T."/>
            <person name="Medema M.H."/>
            <person name="Devos D.P."/>
            <person name="Kaster A.-K."/>
            <person name="Ovreas L."/>
            <person name="Rohde M."/>
            <person name="Galperin M.Y."/>
            <person name="Jogler C."/>
        </authorList>
    </citation>
    <scope>NUCLEOTIDE SEQUENCE [LARGE SCALE GENOMIC DNA]</scope>
    <source>
        <strain evidence="5 6">Mal4</strain>
    </source>
</reference>
<feature type="region of interest" description="Disordered" evidence="4">
    <location>
        <begin position="13"/>
        <end position="33"/>
    </location>
</feature>
<evidence type="ECO:0000313" key="6">
    <source>
        <dbReference type="Proteomes" id="UP000320496"/>
    </source>
</evidence>
<dbReference type="GO" id="GO:0016787">
    <property type="term" value="F:hydrolase activity"/>
    <property type="evidence" value="ECO:0007669"/>
    <property type="project" value="UniProtKB-KW"/>
</dbReference>
<organism evidence="5 6">
    <name type="scientific">Maioricimonas rarisocia</name>
    <dbReference type="NCBI Taxonomy" id="2528026"/>
    <lineage>
        <taxon>Bacteria</taxon>
        <taxon>Pseudomonadati</taxon>
        <taxon>Planctomycetota</taxon>
        <taxon>Planctomycetia</taxon>
        <taxon>Planctomycetales</taxon>
        <taxon>Planctomycetaceae</taxon>
        <taxon>Maioricimonas</taxon>
    </lineage>
</organism>
<keyword evidence="2" id="KW-0540">Nuclease</keyword>
<dbReference type="GO" id="GO:0004518">
    <property type="term" value="F:nuclease activity"/>
    <property type="evidence" value="ECO:0007669"/>
    <property type="project" value="UniProtKB-KW"/>
</dbReference>
<keyword evidence="3 5" id="KW-0378">Hydrolase</keyword>
<dbReference type="InterPro" id="IPR044925">
    <property type="entry name" value="His-Me_finger_sf"/>
</dbReference>
<dbReference type="Gene3D" id="2.40.10.10">
    <property type="entry name" value="Trypsin-like serine proteases"/>
    <property type="match status" value="2"/>
</dbReference>
<dbReference type="PANTHER" id="PTHR33607">
    <property type="entry name" value="ENDONUCLEASE-1"/>
    <property type="match status" value="1"/>
</dbReference>
<name>A0A517Z4Y7_9PLAN</name>
<dbReference type="RefSeq" id="WP_197444257.1">
    <property type="nucleotide sequence ID" value="NZ_CP036275.1"/>
</dbReference>
<dbReference type="EMBL" id="CP036275">
    <property type="protein sequence ID" value="QDU37561.1"/>
    <property type="molecule type" value="Genomic_DNA"/>
</dbReference>
<accession>A0A517Z4Y7</accession>
<dbReference type="InterPro" id="IPR009003">
    <property type="entry name" value="Peptidase_S1_PA"/>
</dbReference>
<dbReference type="SUPFAM" id="SSF50494">
    <property type="entry name" value="Trypsin-like serine proteases"/>
    <property type="match status" value="1"/>
</dbReference>
<evidence type="ECO:0000256" key="1">
    <source>
        <dbReference type="ARBA" id="ARBA00006429"/>
    </source>
</evidence>
<feature type="region of interest" description="Disordered" evidence="4">
    <location>
        <begin position="339"/>
        <end position="387"/>
    </location>
</feature>
<dbReference type="KEGG" id="mri:Mal4_18750"/>
<proteinExistence type="inferred from homology"/>
<keyword evidence="6" id="KW-1185">Reference proteome</keyword>
<dbReference type="SUPFAM" id="SSF54060">
    <property type="entry name" value="His-Me finger endonucleases"/>
    <property type="match status" value="1"/>
</dbReference>
<comment type="similarity">
    <text evidence="1">Belongs to the EndA/NucM nuclease family.</text>
</comment>
<evidence type="ECO:0000256" key="4">
    <source>
        <dbReference type="SAM" id="MobiDB-lite"/>
    </source>
</evidence>
<sequence length="718" mass="81156">MPPMKELLARLEETERRFKDRKDTRESATRSLSEKDFVGANSNEALRARLSHLNAAPDLTERVGTRSFRMPQRPIEGGTREIIDNVTLERILAENDLMPVSYLALGMQKARSVGRIHVKDTSGRRLGFGTGFLVSPTLLLTNNHVLESENDAVGSEVEFDFEVDLAGNVRQTVLFKLAPQTFFLTDRDLDFTLVAVSPASGREAREWGWIHMVDEDGLIVTGEYVSIIQHPNGEAKQLALRENEVVDLLDDFAHYRTDTAPGSSGSPVFNDQWELVALHHSGVPERDRDGNILAVDGRKWEPWMGDHRIKWIANEGVSGKKIVDFIKRVSDLTADQKRLRDQLFDGPPPVEQTPAGGHPLPRQIDADGRGERPTPPSTGMPNESGGMTWTIPLQVTVNLGMPQAGRLAPSPPVVAPPPDTDSGVGTDADTADAADLQQALAEAENARTRTYFDAEQDEEDRDTYYSDIDAGDLSRKELFRTLHDLLKATHTEQPRYKPSLHVYPWVDLHPDRKLRSIYSGQSFEPEEFIREDFRIEQERTLQLQELMRQESGLSPERLQEEIDLLEAQNPFNCEHVVPQSWYAKKEPMRGDLHHLFACESGCNSFRSNIPYFDFSDFEEVVRTECGKREQNRFEPSAGKGTVARATLYFLLRYPGKVSDPEEFPADRISMLLQWHADHPVTEYERHRNQAIFAKQGNRNPLIDFPDWAGEIAFARGLD</sequence>
<dbReference type="PANTHER" id="PTHR33607:SF2">
    <property type="entry name" value="ENDONUCLEASE-1"/>
    <property type="match status" value="1"/>
</dbReference>
<gene>
    <name evidence="5" type="primary">bsn</name>
    <name evidence="5" type="ORF">Mal4_18750</name>
</gene>
<evidence type="ECO:0000256" key="2">
    <source>
        <dbReference type="ARBA" id="ARBA00022722"/>
    </source>
</evidence>
<feature type="compositionally biased region" description="Pro residues" evidence="4">
    <location>
        <begin position="409"/>
        <end position="419"/>
    </location>
</feature>
<dbReference type="AlphaFoldDB" id="A0A517Z4Y7"/>
<dbReference type="Proteomes" id="UP000320496">
    <property type="component" value="Chromosome"/>
</dbReference>
<protein>
    <submittedName>
        <fullName evidence="5">Extracellular ribonuclease</fullName>
        <ecNumber evidence="5">3.1.-.-</ecNumber>
    </submittedName>
</protein>